<organism evidence="1 2">
    <name type="scientific">Roseovarius gaetbuli</name>
    <dbReference type="NCBI Taxonomy" id="1356575"/>
    <lineage>
        <taxon>Bacteria</taxon>
        <taxon>Pseudomonadati</taxon>
        <taxon>Pseudomonadota</taxon>
        <taxon>Alphaproteobacteria</taxon>
        <taxon>Rhodobacterales</taxon>
        <taxon>Roseobacteraceae</taxon>
        <taxon>Roseovarius</taxon>
    </lineage>
</organism>
<proteinExistence type="predicted"/>
<dbReference type="InterPro" id="IPR018550">
    <property type="entry name" value="Lipid-A_deacylase-rel"/>
</dbReference>
<reference evidence="2" key="1">
    <citation type="submission" date="2017-03" db="EMBL/GenBank/DDBJ databases">
        <authorList>
            <person name="Rodrigo-Torres L."/>
            <person name="Arahal R.D."/>
            <person name="Lucena T."/>
        </authorList>
    </citation>
    <scope>NUCLEOTIDE SEQUENCE [LARGE SCALE GENOMIC DNA]</scope>
    <source>
        <strain evidence="2">CECT 8370</strain>
    </source>
</reference>
<dbReference type="Proteomes" id="UP000194012">
    <property type="component" value="Unassembled WGS sequence"/>
</dbReference>
<name>A0A1X7AE44_9RHOB</name>
<evidence type="ECO:0000313" key="2">
    <source>
        <dbReference type="Proteomes" id="UP000194012"/>
    </source>
</evidence>
<evidence type="ECO:0000313" key="1">
    <source>
        <dbReference type="EMBL" id="SLN77809.1"/>
    </source>
</evidence>
<sequence>MKSTPTRGVKQYLKPNAYNQSELDWTLMTIWANTAIINDYRRDNMPGGEFAVAALLLGLGDMVLNHCPNDGCLARNEVPAYLGVSAGPVFFQENTTSEEIYLRHTTSIAHGPFNLTYGGSVTTDGETWVGLGESVNFISTNQRWYAQFHVMPGLYAEGNGADLGGPIEIRSGAEVGYQARNKMRYAVSYDHRSNGGIYGSNPGLETFQVRVSFPLN</sequence>
<gene>
    <name evidence="1" type="ORF">ROG8370_03986</name>
</gene>
<dbReference type="EMBL" id="FWFJ01000134">
    <property type="protein sequence ID" value="SLN77809.1"/>
    <property type="molecule type" value="Genomic_DNA"/>
</dbReference>
<protein>
    <submittedName>
        <fullName evidence="1">Lipid A 3-O-deacylase (PagL)</fullName>
    </submittedName>
</protein>
<keyword evidence="2" id="KW-1185">Reference proteome</keyword>
<accession>A0A1X7AE44</accession>
<dbReference type="AlphaFoldDB" id="A0A1X7AE44"/>
<dbReference type="Pfam" id="PF09411">
    <property type="entry name" value="PagL"/>
    <property type="match status" value="1"/>
</dbReference>
<dbReference type="Gene3D" id="2.40.160.20">
    <property type="match status" value="1"/>
</dbReference>